<feature type="domain" description="PRC-barrel" evidence="2">
    <location>
        <begin position="251"/>
        <end position="308"/>
    </location>
</feature>
<dbReference type="InterPro" id="IPR011033">
    <property type="entry name" value="PRC_barrel-like_sf"/>
</dbReference>
<dbReference type="PANTHER" id="PTHR36505:SF1">
    <property type="entry name" value="BLR1072 PROTEIN"/>
    <property type="match status" value="1"/>
</dbReference>
<dbReference type="Gene3D" id="2.30.30.240">
    <property type="entry name" value="PRC-barrel domain"/>
    <property type="match status" value="1"/>
</dbReference>
<dbReference type="Pfam" id="PF05239">
    <property type="entry name" value="PRC"/>
    <property type="match status" value="1"/>
</dbReference>
<reference evidence="3 4" key="1">
    <citation type="submission" date="2019-04" db="EMBL/GenBank/DDBJ databases">
        <authorList>
            <person name="Li J."/>
        </authorList>
    </citation>
    <scope>NUCLEOTIDE SEQUENCE [LARGE SCALE GENOMIC DNA]</scope>
    <source>
        <strain evidence="3 4">KCTC 42687</strain>
    </source>
</reference>
<feature type="signal peptide" evidence="1">
    <location>
        <begin position="1"/>
        <end position="28"/>
    </location>
</feature>
<dbReference type="InterPro" id="IPR027275">
    <property type="entry name" value="PRC-brl_dom"/>
</dbReference>
<evidence type="ECO:0000313" key="3">
    <source>
        <dbReference type="EMBL" id="TJZ93085.1"/>
    </source>
</evidence>
<organism evidence="3 4">
    <name type="scientific">Paracoccus gahaiensis</name>
    <dbReference type="NCBI Taxonomy" id="1706839"/>
    <lineage>
        <taxon>Bacteria</taxon>
        <taxon>Pseudomonadati</taxon>
        <taxon>Pseudomonadota</taxon>
        <taxon>Alphaproteobacteria</taxon>
        <taxon>Rhodobacterales</taxon>
        <taxon>Paracoccaceae</taxon>
        <taxon>Paracoccus</taxon>
    </lineage>
</organism>
<gene>
    <name evidence="3" type="ORF">FA743_06240</name>
</gene>
<evidence type="ECO:0000256" key="1">
    <source>
        <dbReference type="SAM" id="SignalP"/>
    </source>
</evidence>
<evidence type="ECO:0000259" key="2">
    <source>
        <dbReference type="Pfam" id="PF05239"/>
    </source>
</evidence>
<dbReference type="OrthoDB" id="7274881at2"/>
<keyword evidence="4" id="KW-1185">Reference proteome</keyword>
<dbReference type="PANTHER" id="PTHR36505">
    <property type="entry name" value="BLR1072 PROTEIN"/>
    <property type="match status" value="1"/>
</dbReference>
<dbReference type="AlphaFoldDB" id="A0A4U0RCZ0"/>
<comment type="caution">
    <text evidence="3">The sequence shown here is derived from an EMBL/GenBank/DDBJ whole genome shotgun (WGS) entry which is preliminary data.</text>
</comment>
<name>A0A4U0RCZ0_9RHOB</name>
<evidence type="ECO:0000313" key="4">
    <source>
        <dbReference type="Proteomes" id="UP000309747"/>
    </source>
</evidence>
<accession>A0A4U0RCZ0</accession>
<dbReference type="Proteomes" id="UP000309747">
    <property type="component" value="Unassembled WGS sequence"/>
</dbReference>
<sequence>MLKGYSHMLIKLMGSVAATAIFASTAMAQDAATTAPVAGGEVVVDQAEPQVDVEVPAPDVNVSQSAPEVNVEQPEPTVSVQQAPPQVTVEQCAPTITVTQAPPTVTVDIPQPIVGVRMADPTVEVVEGEPRVMVDTPEPVVNYVAPEPNIVVSDAEAEVNVREAEADVDVDAAEEAQVNLTSEEPQVDIQEGGEADVNIAAAPEPNVEIQDGGEANVDVNQEEPAVDVTGAEMGAMEMREGYEAADVTMLTAETVEGVDIYSADDEVIGQVNDLVMTTDGQIEQVIVGVGGMLGMGERDVAFTMDDVSFQQAVEGEDLRGYIAAPSAEIEDMPEYEGVN</sequence>
<dbReference type="SUPFAM" id="SSF50346">
    <property type="entry name" value="PRC-barrel domain"/>
    <property type="match status" value="1"/>
</dbReference>
<keyword evidence="1" id="KW-0732">Signal</keyword>
<proteinExistence type="predicted"/>
<protein>
    <recommendedName>
        <fullName evidence="2">PRC-barrel domain-containing protein</fullName>
    </recommendedName>
</protein>
<feature type="chain" id="PRO_5020366380" description="PRC-barrel domain-containing protein" evidence="1">
    <location>
        <begin position="29"/>
        <end position="339"/>
    </location>
</feature>
<dbReference type="EMBL" id="SUNI01000003">
    <property type="protein sequence ID" value="TJZ93085.1"/>
    <property type="molecule type" value="Genomic_DNA"/>
</dbReference>